<dbReference type="EMBL" id="JACSDZ010000018">
    <property type="protein sequence ID" value="KAF7383834.1"/>
    <property type="molecule type" value="Genomic_DNA"/>
</dbReference>
<proteinExistence type="predicted"/>
<dbReference type="AlphaFoldDB" id="A0A834JB90"/>
<keyword evidence="2" id="KW-1185">Reference proteome</keyword>
<evidence type="ECO:0000313" key="1">
    <source>
        <dbReference type="EMBL" id="KAF7383834.1"/>
    </source>
</evidence>
<protein>
    <submittedName>
        <fullName evidence="1">Uncharacterized protein</fullName>
    </submittedName>
</protein>
<organism evidence="1 2">
    <name type="scientific">Vespula germanica</name>
    <name type="common">German yellow jacket</name>
    <name type="synonym">Paravespula germanica</name>
    <dbReference type="NCBI Taxonomy" id="30212"/>
    <lineage>
        <taxon>Eukaryota</taxon>
        <taxon>Metazoa</taxon>
        <taxon>Ecdysozoa</taxon>
        <taxon>Arthropoda</taxon>
        <taxon>Hexapoda</taxon>
        <taxon>Insecta</taxon>
        <taxon>Pterygota</taxon>
        <taxon>Neoptera</taxon>
        <taxon>Endopterygota</taxon>
        <taxon>Hymenoptera</taxon>
        <taxon>Apocrita</taxon>
        <taxon>Aculeata</taxon>
        <taxon>Vespoidea</taxon>
        <taxon>Vespidae</taxon>
        <taxon>Vespinae</taxon>
        <taxon>Vespula</taxon>
    </lineage>
</organism>
<evidence type="ECO:0000313" key="2">
    <source>
        <dbReference type="Proteomes" id="UP000617340"/>
    </source>
</evidence>
<accession>A0A834JB90</accession>
<reference evidence="1" key="1">
    <citation type="journal article" date="2020" name="G3 (Bethesda)">
        <title>High-Quality Assemblies for Three Invasive Social Wasps from the &lt;i&gt;Vespula&lt;/i&gt; Genus.</title>
        <authorList>
            <person name="Harrop T.W.R."/>
            <person name="Guhlin J."/>
            <person name="McLaughlin G.M."/>
            <person name="Permina E."/>
            <person name="Stockwell P."/>
            <person name="Gilligan J."/>
            <person name="Le Lec M.F."/>
            <person name="Gruber M.A.M."/>
            <person name="Quinn O."/>
            <person name="Lovegrove M."/>
            <person name="Duncan E.J."/>
            <person name="Remnant E.J."/>
            <person name="Van Eeckhoven J."/>
            <person name="Graham B."/>
            <person name="Knapp R.A."/>
            <person name="Langford K.W."/>
            <person name="Kronenberg Z."/>
            <person name="Press M.O."/>
            <person name="Eacker S.M."/>
            <person name="Wilson-Rankin E.E."/>
            <person name="Purcell J."/>
            <person name="Lester P.J."/>
            <person name="Dearden P.K."/>
        </authorList>
    </citation>
    <scope>NUCLEOTIDE SEQUENCE</scope>
    <source>
        <strain evidence="1">Linc-1</strain>
    </source>
</reference>
<dbReference type="Proteomes" id="UP000617340">
    <property type="component" value="Unassembled WGS sequence"/>
</dbReference>
<sequence>MLLLCFTLLYSTLLYSTLLYSTLLYSTLLYSTLFYSAIAAVAGAANTATNTNTAALDILLLPAAGFASTGTPEPSSMQFMSE</sequence>
<comment type="caution">
    <text evidence="1">The sequence shown here is derived from an EMBL/GenBank/DDBJ whole genome shotgun (WGS) entry which is preliminary data.</text>
</comment>
<name>A0A834JB90_VESGE</name>
<gene>
    <name evidence="1" type="ORF">HZH68_014591</name>
</gene>